<dbReference type="Proteomes" id="UP000242875">
    <property type="component" value="Unassembled WGS sequence"/>
</dbReference>
<comment type="caution">
    <text evidence="8">The sequence shown here is derived from an EMBL/GenBank/DDBJ whole genome shotgun (WGS) entry which is preliminary data.</text>
</comment>
<dbReference type="GO" id="GO:0043130">
    <property type="term" value="F:ubiquitin binding"/>
    <property type="evidence" value="ECO:0007669"/>
    <property type="project" value="InterPro"/>
</dbReference>
<keyword evidence="3 6" id="KW-1133">Transmembrane helix</keyword>
<evidence type="ECO:0000256" key="4">
    <source>
        <dbReference type="ARBA" id="ARBA00023136"/>
    </source>
</evidence>
<dbReference type="InterPro" id="IPR003892">
    <property type="entry name" value="CUE"/>
</dbReference>
<keyword evidence="9" id="KW-1185">Reference proteome</keyword>
<feature type="domain" description="CUE" evidence="7">
    <location>
        <begin position="289"/>
        <end position="331"/>
    </location>
</feature>
<dbReference type="SUPFAM" id="SSF46934">
    <property type="entry name" value="UBA-like"/>
    <property type="match status" value="1"/>
</dbReference>
<dbReference type="PROSITE" id="PS51140">
    <property type="entry name" value="CUE"/>
    <property type="match status" value="1"/>
</dbReference>
<evidence type="ECO:0000259" key="7">
    <source>
        <dbReference type="PROSITE" id="PS51140"/>
    </source>
</evidence>
<evidence type="ECO:0000313" key="9">
    <source>
        <dbReference type="Proteomes" id="UP000242875"/>
    </source>
</evidence>
<accession>A0A261XYR7</accession>
<sequence length="331" mass="36832">MQSSGPAGFSHAPVSKLLLLGMGSCSLLASLLHWKPLLHLQLVPHLTQYHQYFRLLTHQIAFANSGELFVGGMVMYHLRVIERLYGSRKYAAFVFVSSVISTFLELGALMSLRGVGLRYIPAGPFAFIYALLYQYHRLIPVTYRFKFLGINLDDKMYLYLMAGQLILMQFPYSLVPSICGLIAGSMYRSDIASIKQWRFPLVLQRLASRYLRPFLASSPPPRSTAPTWEGRRGGGFGTSSARVEAIDGLRNRRSGGRVQSLLNSISDTTDPSLTREDVNLSPTPTNTPPTAEQISMLQAMFPDQPEEAVTSALQQARNDVSRAVEVLLNRG</sequence>
<feature type="transmembrane region" description="Helical" evidence="6">
    <location>
        <begin position="156"/>
        <end position="175"/>
    </location>
</feature>
<dbReference type="Pfam" id="PF02845">
    <property type="entry name" value="CUE"/>
    <property type="match status" value="1"/>
</dbReference>
<protein>
    <recommendedName>
        <fullName evidence="7">CUE domain-containing protein</fullName>
    </recommendedName>
</protein>
<keyword evidence="4 6" id="KW-0472">Membrane</keyword>
<name>A0A261XYR7_9FUNG</name>
<dbReference type="InterPro" id="IPR009060">
    <property type="entry name" value="UBA-like_sf"/>
</dbReference>
<dbReference type="GO" id="GO:0016020">
    <property type="term" value="C:membrane"/>
    <property type="evidence" value="ECO:0007669"/>
    <property type="project" value="UniProtKB-SubCell"/>
</dbReference>
<dbReference type="Gene3D" id="1.10.8.10">
    <property type="entry name" value="DNA helicase RuvA subunit, C-terminal domain"/>
    <property type="match status" value="1"/>
</dbReference>
<evidence type="ECO:0000313" key="8">
    <source>
        <dbReference type="EMBL" id="OZJ03513.1"/>
    </source>
</evidence>
<dbReference type="EMBL" id="MVBO01000081">
    <property type="protein sequence ID" value="OZJ03513.1"/>
    <property type="molecule type" value="Genomic_DNA"/>
</dbReference>
<feature type="transmembrane region" description="Helical" evidence="6">
    <location>
        <begin position="116"/>
        <end position="135"/>
    </location>
</feature>
<dbReference type="SUPFAM" id="SSF144091">
    <property type="entry name" value="Rhomboid-like"/>
    <property type="match status" value="1"/>
</dbReference>
<keyword evidence="2 6" id="KW-0812">Transmembrane</keyword>
<dbReference type="PANTHER" id="PTHR43066">
    <property type="entry name" value="RHOMBOID-RELATED PROTEIN"/>
    <property type="match status" value="1"/>
</dbReference>
<comment type="subcellular location">
    <subcellularLocation>
        <location evidence="1">Membrane</location>
        <topology evidence="1">Multi-pass membrane protein</topology>
    </subcellularLocation>
</comment>
<dbReference type="OrthoDB" id="272778at2759"/>
<gene>
    <name evidence="8" type="ORF">BZG36_03428</name>
</gene>
<dbReference type="GO" id="GO:0004252">
    <property type="term" value="F:serine-type endopeptidase activity"/>
    <property type="evidence" value="ECO:0007669"/>
    <property type="project" value="TreeGrafter"/>
</dbReference>
<dbReference type="CDD" id="cd14279">
    <property type="entry name" value="CUE"/>
    <property type="match status" value="1"/>
</dbReference>
<dbReference type="AlphaFoldDB" id="A0A261XYR7"/>
<reference evidence="8 9" key="1">
    <citation type="journal article" date="2017" name="Mycologia">
        <title>Bifiguratus adelaidae, gen. et sp. nov., a new member of Mucoromycotina in endophytic and soil-dwelling habitats.</title>
        <authorList>
            <person name="Torres-Cruz T.J."/>
            <person name="Billingsley Tobias T.L."/>
            <person name="Almatruk M."/>
            <person name="Hesse C."/>
            <person name="Kuske C.R."/>
            <person name="Desiro A."/>
            <person name="Benucci G.M."/>
            <person name="Bonito G."/>
            <person name="Stajich J.E."/>
            <person name="Dunlap C."/>
            <person name="Arnold A.E."/>
            <person name="Porras-Alfaro A."/>
        </authorList>
    </citation>
    <scope>NUCLEOTIDE SEQUENCE [LARGE SCALE GENOMIC DNA]</scope>
    <source>
        <strain evidence="8 9">AZ0501</strain>
    </source>
</reference>
<feature type="transmembrane region" description="Helical" evidence="6">
    <location>
        <begin position="17"/>
        <end position="35"/>
    </location>
</feature>
<proteinExistence type="predicted"/>
<feature type="transmembrane region" description="Helical" evidence="6">
    <location>
        <begin position="55"/>
        <end position="78"/>
    </location>
</feature>
<organism evidence="8 9">
    <name type="scientific">Bifiguratus adelaidae</name>
    <dbReference type="NCBI Taxonomy" id="1938954"/>
    <lineage>
        <taxon>Eukaryota</taxon>
        <taxon>Fungi</taxon>
        <taxon>Fungi incertae sedis</taxon>
        <taxon>Mucoromycota</taxon>
        <taxon>Mucoromycotina</taxon>
        <taxon>Endogonomycetes</taxon>
        <taxon>Endogonales</taxon>
        <taxon>Endogonales incertae sedis</taxon>
        <taxon>Bifiguratus</taxon>
    </lineage>
</organism>
<evidence type="ECO:0000256" key="1">
    <source>
        <dbReference type="ARBA" id="ARBA00004141"/>
    </source>
</evidence>
<evidence type="ECO:0000256" key="5">
    <source>
        <dbReference type="SAM" id="MobiDB-lite"/>
    </source>
</evidence>
<evidence type="ECO:0000256" key="2">
    <source>
        <dbReference type="ARBA" id="ARBA00022692"/>
    </source>
</evidence>
<dbReference type="InterPro" id="IPR035952">
    <property type="entry name" value="Rhomboid-like_sf"/>
</dbReference>
<feature type="transmembrane region" description="Helical" evidence="6">
    <location>
        <begin position="90"/>
        <end position="110"/>
    </location>
</feature>
<dbReference type="PANTHER" id="PTHR43066:SF21">
    <property type="entry name" value="UBIQUITIN-ASSOCIATED DOMAIN-CONTAINING PROTEIN 2"/>
    <property type="match status" value="1"/>
</dbReference>
<evidence type="ECO:0000256" key="6">
    <source>
        <dbReference type="SAM" id="Phobius"/>
    </source>
</evidence>
<evidence type="ECO:0000256" key="3">
    <source>
        <dbReference type="ARBA" id="ARBA00022989"/>
    </source>
</evidence>
<feature type="region of interest" description="Disordered" evidence="5">
    <location>
        <begin position="266"/>
        <end position="288"/>
    </location>
</feature>